<evidence type="ECO:0000313" key="5">
    <source>
        <dbReference type="EMBL" id="EQD56812.1"/>
    </source>
</evidence>
<dbReference type="GO" id="GO:1990481">
    <property type="term" value="P:mRNA pseudouridine synthesis"/>
    <property type="evidence" value="ECO:0007669"/>
    <property type="project" value="TreeGrafter"/>
</dbReference>
<name>T1AHT4_9ZZZZ</name>
<dbReference type="InterPro" id="IPR014780">
    <property type="entry name" value="tRNA_psdUridine_synth_TruB"/>
</dbReference>
<dbReference type="AlphaFoldDB" id="T1AHT4"/>
<feature type="domain" description="Pseudouridine synthase II N-terminal" evidence="4">
    <location>
        <begin position="1"/>
        <end position="132"/>
    </location>
</feature>
<dbReference type="InterPro" id="IPR020103">
    <property type="entry name" value="PsdUridine_synth_cat_dom_sf"/>
</dbReference>
<proteinExistence type="predicted"/>
<gene>
    <name evidence="5" type="ORF">B1A_11379</name>
</gene>
<evidence type="ECO:0000256" key="1">
    <source>
        <dbReference type="ARBA" id="ARBA00012787"/>
    </source>
</evidence>
<feature type="non-terminal residue" evidence="5">
    <location>
        <position position="165"/>
    </location>
</feature>
<dbReference type="InterPro" id="IPR002501">
    <property type="entry name" value="PsdUridine_synth_N"/>
</dbReference>
<dbReference type="GO" id="GO:0003723">
    <property type="term" value="F:RNA binding"/>
    <property type="evidence" value="ECO:0007669"/>
    <property type="project" value="InterPro"/>
</dbReference>
<evidence type="ECO:0000259" key="4">
    <source>
        <dbReference type="Pfam" id="PF01509"/>
    </source>
</evidence>
<sequence>MATGLMVVAVGRYTRLLADIITDTKNYSGTFCIGFETNTLDIEGEVVRRVETVVDPKLIENAANAFLGESDQLPPKVSAIKVQGKRAYDLERSNVEFELATRRVVVSDFTISYLPDSDSFSFDLACSSGTYVRSLVRDVAYSCATLGTLLQLRRSKIGLFDVAEA</sequence>
<keyword evidence="2" id="KW-0819">tRNA processing</keyword>
<reference evidence="5" key="2">
    <citation type="journal article" date="2014" name="ISME J.">
        <title>Microbial stratification in low pH oxic and suboxic macroscopic growths along an acid mine drainage.</title>
        <authorList>
            <person name="Mendez-Garcia C."/>
            <person name="Mesa V."/>
            <person name="Sprenger R.R."/>
            <person name="Richter M."/>
            <person name="Diez M.S."/>
            <person name="Solano J."/>
            <person name="Bargiela R."/>
            <person name="Golyshina O.V."/>
            <person name="Manteca A."/>
            <person name="Ramos J.L."/>
            <person name="Gallego J.R."/>
            <person name="Llorente I."/>
            <person name="Martins Dos Santos V.A."/>
            <person name="Jensen O.N."/>
            <person name="Pelaez A.I."/>
            <person name="Sanchez J."/>
            <person name="Ferrer M."/>
        </authorList>
    </citation>
    <scope>NUCLEOTIDE SEQUENCE</scope>
</reference>
<accession>T1AHT4</accession>
<dbReference type="Gene3D" id="3.30.2350.10">
    <property type="entry name" value="Pseudouridine synthase"/>
    <property type="match status" value="1"/>
</dbReference>
<keyword evidence="3 5" id="KW-0413">Isomerase</keyword>
<dbReference type="GO" id="GO:0160148">
    <property type="term" value="F:tRNA pseudouridine(55) synthase activity"/>
    <property type="evidence" value="ECO:0007669"/>
    <property type="project" value="UniProtKB-EC"/>
</dbReference>
<evidence type="ECO:0000256" key="3">
    <source>
        <dbReference type="ARBA" id="ARBA00023235"/>
    </source>
</evidence>
<reference evidence="5" key="1">
    <citation type="submission" date="2013-08" db="EMBL/GenBank/DDBJ databases">
        <authorList>
            <person name="Mendez C."/>
            <person name="Richter M."/>
            <person name="Ferrer M."/>
            <person name="Sanchez J."/>
        </authorList>
    </citation>
    <scope>NUCLEOTIDE SEQUENCE</scope>
</reference>
<dbReference type="PANTHER" id="PTHR13767:SF2">
    <property type="entry name" value="PSEUDOURIDYLATE SYNTHASE TRUB1"/>
    <property type="match status" value="1"/>
</dbReference>
<dbReference type="EMBL" id="AUZX01008133">
    <property type="protein sequence ID" value="EQD56812.1"/>
    <property type="molecule type" value="Genomic_DNA"/>
</dbReference>
<dbReference type="SUPFAM" id="SSF55120">
    <property type="entry name" value="Pseudouridine synthase"/>
    <property type="match status" value="1"/>
</dbReference>
<dbReference type="GO" id="GO:0006400">
    <property type="term" value="P:tRNA modification"/>
    <property type="evidence" value="ECO:0007669"/>
    <property type="project" value="TreeGrafter"/>
</dbReference>
<protein>
    <recommendedName>
        <fullName evidence="1">tRNA pseudouridine(55) synthase</fullName>
        <ecNumber evidence="1">5.4.99.25</ecNumber>
    </recommendedName>
</protein>
<comment type="caution">
    <text evidence="5">The sequence shown here is derived from an EMBL/GenBank/DDBJ whole genome shotgun (WGS) entry which is preliminary data.</text>
</comment>
<dbReference type="PANTHER" id="PTHR13767">
    <property type="entry name" value="TRNA-PSEUDOURIDINE SYNTHASE"/>
    <property type="match status" value="1"/>
</dbReference>
<evidence type="ECO:0000256" key="2">
    <source>
        <dbReference type="ARBA" id="ARBA00022694"/>
    </source>
</evidence>
<organism evidence="5">
    <name type="scientific">mine drainage metagenome</name>
    <dbReference type="NCBI Taxonomy" id="410659"/>
    <lineage>
        <taxon>unclassified sequences</taxon>
        <taxon>metagenomes</taxon>
        <taxon>ecological metagenomes</taxon>
    </lineage>
</organism>
<dbReference type="EC" id="5.4.99.25" evidence="1"/>
<dbReference type="Pfam" id="PF01509">
    <property type="entry name" value="TruB_N"/>
    <property type="match status" value="1"/>
</dbReference>